<evidence type="ECO:0000256" key="1">
    <source>
        <dbReference type="ARBA" id="ARBA00001946"/>
    </source>
</evidence>
<dbReference type="SUPFAM" id="SSF55681">
    <property type="entry name" value="Class II aaRS and biotin synthetases"/>
    <property type="match status" value="1"/>
</dbReference>
<dbReference type="Gene3D" id="3.30.930.10">
    <property type="entry name" value="Bira Bifunctional Protein, Domain 2"/>
    <property type="match status" value="1"/>
</dbReference>
<evidence type="ECO:0000256" key="12">
    <source>
        <dbReference type="ARBA" id="ARBA00022917"/>
    </source>
</evidence>
<evidence type="ECO:0000313" key="17">
    <source>
        <dbReference type="EMBL" id="CAD8739563.1"/>
    </source>
</evidence>
<keyword evidence="11" id="KW-0460">Magnesium</keyword>
<dbReference type="Pfam" id="PF03483">
    <property type="entry name" value="B3_4"/>
    <property type="match status" value="1"/>
</dbReference>
<dbReference type="GO" id="GO:0003723">
    <property type="term" value="F:RNA binding"/>
    <property type="evidence" value="ECO:0007669"/>
    <property type="project" value="InterPro"/>
</dbReference>
<dbReference type="NCBIfam" id="TIGR00471">
    <property type="entry name" value="pheT_arch"/>
    <property type="match status" value="1"/>
</dbReference>
<evidence type="ECO:0000256" key="5">
    <source>
        <dbReference type="ARBA" id="ARBA00012814"/>
    </source>
</evidence>
<dbReference type="InterPro" id="IPR005147">
    <property type="entry name" value="tRNA_synthase_B5-dom"/>
</dbReference>
<evidence type="ECO:0000256" key="11">
    <source>
        <dbReference type="ARBA" id="ARBA00022842"/>
    </source>
</evidence>
<proteinExistence type="inferred from homology"/>
<organism evidence="17">
    <name type="scientific">Hemiselmis andersenii</name>
    <name type="common">Cryptophyte alga</name>
    <dbReference type="NCBI Taxonomy" id="464988"/>
    <lineage>
        <taxon>Eukaryota</taxon>
        <taxon>Cryptophyceae</taxon>
        <taxon>Cryptomonadales</taxon>
        <taxon>Hemiselmidaceae</taxon>
        <taxon>Hemiselmis</taxon>
    </lineage>
</organism>
<evidence type="ECO:0000256" key="8">
    <source>
        <dbReference type="ARBA" id="ARBA00022723"/>
    </source>
</evidence>
<dbReference type="GO" id="GO:0005524">
    <property type="term" value="F:ATP binding"/>
    <property type="evidence" value="ECO:0007669"/>
    <property type="project" value="UniProtKB-KW"/>
</dbReference>
<evidence type="ECO:0000256" key="6">
    <source>
        <dbReference type="ARBA" id="ARBA00022490"/>
    </source>
</evidence>
<dbReference type="GO" id="GO:0006432">
    <property type="term" value="P:phenylalanyl-tRNA aminoacylation"/>
    <property type="evidence" value="ECO:0007669"/>
    <property type="project" value="InterPro"/>
</dbReference>
<dbReference type="AlphaFoldDB" id="A0A6U2AIS2"/>
<dbReference type="InterPro" id="IPR009061">
    <property type="entry name" value="DNA-bd_dom_put_sf"/>
</dbReference>
<dbReference type="Gene3D" id="3.30.56.10">
    <property type="match status" value="2"/>
</dbReference>
<dbReference type="GO" id="GO:0004826">
    <property type="term" value="F:phenylalanine-tRNA ligase activity"/>
    <property type="evidence" value="ECO:0007669"/>
    <property type="project" value="UniProtKB-EC"/>
</dbReference>
<dbReference type="InterPro" id="IPR004531">
    <property type="entry name" value="Phe-tRNA-synth_IIc_bsu_arc_euk"/>
</dbReference>
<comment type="subunit">
    <text evidence="4">Tetramer of two alpha and two beta subunits.</text>
</comment>
<dbReference type="SMART" id="SM00874">
    <property type="entry name" value="B5"/>
    <property type="match status" value="1"/>
</dbReference>
<dbReference type="Pfam" id="PF18262">
    <property type="entry name" value="PhetRS_B1"/>
    <property type="match status" value="1"/>
</dbReference>
<dbReference type="InterPro" id="IPR005146">
    <property type="entry name" value="B3/B4_tRNA-bd"/>
</dbReference>
<reference evidence="17" key="1">
    <citation type="submission" date="2021-01" db="EMBL/GenBank/DDBJ databases">
        <authorList>
            <person name="Corre E."/>
            <person name="Pelletier E."/>
            <person name="Niang G."/>
            <person name="Scheremetjew M."/>
            <person name="Finn R."/>
            <person name="Kale V."/>
            <person name="Holt S."/>
            <person name="Cochrane G."/>
            <person name="Meng A."/>
            <person name="Brown T."/>
            <person name="Cohen L."/>
        </authorList>
    </citation>
    <scope>NUCLEOTIDE SEQUENCE</scope>
    <source>
        <strain evidence="17">CCMP441</strain>
    </source>
</reference>
<dbReference type="GO" id="GO:0000287">
    <property type="term" value="F:magnesium ion binding"/>
    <property type="evidence" value="ECO:0007669"/>
    <property type="project" value="InterPro"/>
</dbReference>
<dbReference type="Pfam" id="PF03484">
    <property type="entry name" value="B5"/>
    <property type="match status" value="1"/>
</dbReference>
<evidence type="ECO:0000256" key="2">
    <source>
        <dbReference type="ARBA" id="ARBA00004496"/>
    </source>
</evidence>
<comment type="cofactor">
    <cofactor evidence="1">
        <name>Mg(2+)</name>
        <dbReference type="ChEBI" id="CHEBI:18420"/>
    </cofactor>
</comment>
<dbReference type="Pfam" id="PF17759">
    <property type="entry name" value="tRNA_synthFbeta"/>
    <property type="match status" value="1"/>
</dbReference>
<keyword evidence="13" id="KW-0030">Aminoacyl-tRNA synthetase</keyword>
<dbReference type="PANTHER" id="PTHR10947:SF0">
    <property type="entry name" value="PHENYLALANINE--TRNA LIGASE BETA SUBUNIT"/>
    <property type="match status" value="1"/>
</dbReference>
<comment type="subcellular location">
    <subcellularLocation>
        <location evidence="2">Cytoplasm</location>
    </subcellularLocation>
</comment>
<dbReference type="SUPFAM" id="SSF56037">
    <property type="entry name" value="PheT/TilS domain"/>
    <property type="match status" value="1"/>
</dbReference>
<dbReference type="EC" id="6.1.1.20" evidence="5"/>
<dbReference type="EMBL" id="HBFK01010118">
    <property type="protein sequence ID" value="CAD8739563.1"/>
    <property type="molecule type" value="Transcribed_RNA"/>
</dbReference>
<dbReference type="InterPro" id="IPR040659">
    <property type="entry name" value="PhetRS_B1"/>
</dbReference>
<dbReference type="InterPro" id="IPR045060">
    <property type="entry name" value="Phe-tRNA-ligase_IIc_bsu"/>
</dbReference>
<dbReference type="SMART" id="SM00873">
    <property type="entry name" value="B3_4"/>
    <property type="match status" value="1"/>
</dbReference>
<name>A0A6U2AIS2_HEMAN</name>
<dbReference type="InterPro" id="IPR041616">
    <property type="entry name" value="PheRS_beta_core"/>
</dbReference>
<evidence type="ECO:0000256" key="7">
    <source>
        <dbReference type="ARBA" id="ARBA00022598"/>
    </source>
</evidence>
<keyword evidence="7" id="KW-0436">Ligase</keyword>
<keyword evidence="12" id="KW-0648">Protein biosynthesis</keyword>
<dbReference type="CDD" id="cd00769">
    <property type="entry name" value="PheRS_beta_core"/>
    <property type="match status" value="1"/>
</dbReference>
<evidence type="ECO:0000256" key="15">
    <source>
        <dbReference type="ARBA" id="ARBA00049255"/>
    </source>
</evidence>
<dbReference type="FunFam" id="3.30.930.10:FF:000059">
    <property type="entry name" value="phenylalanine--tRNA ligase beta subunit"/>
    <property type="match status" value="1"/>
</dbReference>
<dbReference type="InterPro" id="IPR020825">
    <property type="entry name" value="Phe-tRNA_synthase-like_B3/B4"/>
</dbReference>
<feature type="domain" description="B5" evidence="16">
    <location>
        <begin position="303"/>
        <end position="380"/>
    </location>
</feature>
<dbReference type="GO" id="GO:0009328">
    <property type="term" value="C:phenylalanine-tRNA ligase complex"/>
    <property type="evidence" value="ECO:0007669"/>
    <property type="project" value="TreeGrafter"/>
</dbReference>
<dbReference type="Gene3D" id="3.50.40.10">
    <property type="entry name" value="Phenylalanyl-trna Synthetase, Chain B, domain 3"/>
    <property type="match status" value="1"/>
</dbReference>
<dbReference type="PROSITE" id="PS51483">
    <property type="entry name" value="B5"/>
    <property type="match status" value="1"/>
</dbReference>
<accession>A0A6U2AIS2</accession>
<evidence type="ECO:0000256" key="9">
    <source>
        <dbReference type="ARBA" id="ARBA00022741"/>
    </source>
</evidence>
<comment type="catalytic activity">
    <reaction evidence="15">
        <text>tRNA(Phe) + L-phenylalanine + ATP = L-phenylalanyl-tRNA(Phe) + AMP + diphosphate + H(+)</text>
        <dbReference type="Rhea" id="RHEA:19413"/>
        <dbReference type="Rhea" id="RHEA-COMP:9668"/>
        <dbReference type="Rhea" id="RHEA-COMP:9699"/>
        <dbReference type="ChEBI" id="CHEBI:15378"/>
        <dbReference type="ChEBI" id="CHEBI:30616"/>
        <dbReference type="ChEBI" id="CHEBI:33019"/>
        <dbReference type="ChEBI" id="CHEBI:58095"/>
        <dbReference type="ChEBI" id="CHEBI:78442"/>
        <dbReference type="ChEBI" id="CHEBI:78531"/>
        <dbReference type="ChEBI" id="CHEBI:456215"/>
        <dbReference type="EC" id="6.1.1.20"/>
    </reaction>
</comment>
<evidence type="ECO:0000256" key="4">
    <source>
        <dbReference type="ARBA" id="ARBA00011209"/>
    </source>
</evidence>
<evidence type="ECO:0000259" key="16">
    <source>
        <dbReference type="PROSITE" id="PS51483"/>
    </source>
</evidence>
<dbReference type="SUPFAM" id="SSF46955">
    <property type="entry name" value="Putative DNA-binding domain"/>
    <property type="match status" value="2"/>
</dbReference>
<protein>
    <recommendedName>
        <fullName evidence="5">phenylalanine--tRNA ligase</fullName>
        <ecNumber evidence="5">6.1.1.20</ecNumber>
    </recommendedName>
    <alternativeName>
        <fullName evidence="14">Phenylalanyl-tRNA synthetase beta subunit</fullName>
    </alternativeName>
</protein>
<dbReference type="PANTHER" id="PTHR10947">
    <property type="entry name" value="PHENYLALANYL-TRNA SYNTHETASE BETA CHAIN AND LEUCINE-RICH REPEAT-CONTAINING PROTEIN 47"/>
    <property type="match status" value="1"/>
</dbReference>
<keyword evidence="6" id="KW-0963">Cytoplasm</keyword>
<evidence type="ECO:0000256" key="10">
    <source>
        <dbReference type="ARBA" id="ARBA00022840"/>
    </source>
</evidence>
<evidence type="ECO:0000256" key="13">
    <source>
        <dbReference type="ARBA" id="ARBA00023146"/>
    </source>
</evidence>
<evidence type="ECO:0000256" key="14">
    <source>
        <dbReference type="ARBA" id="ARBA00033189"/>
    </source>
</evidence>
<dbReference type="FunFam" id="3.50.40.10:FF:000002">
    <property type="entry name" value="phenylalanine--tRNA ligase beta subunit"/>
    <property type="match status" value="1"/>
</dbReference>
<gene>
    <name evidence="17" type="ORF">HAND1043_LOCUS6055</name>
</gene>
<keyword evidence="10" id="KW-0067">ATP-binding</keyword>
<sequence>MPTVAVSRDGLMAAIGQQMTDTEFEDLCFEFGIELDDITTEALMQRKEKGDAGDAKSEAADQVVYKIDITANRYDLLCLEGLALALNVFRKRCNVPSFKSIRLPNPNTITVAPSCAQIRPFVVGCVLRGIKFDAARYNSFIELQDKLHENICRRRTLVAIGTHDLDTIEGPFSYEALAPKDISFAPLNNETVMDAATMMEHFEKDMKLKHYLHIIKDSPVYPVIYDSKRRVLSLPPIINGNHSKISLETKNVLIECTATDLTRAKIVLDTMVAMFSGYCAEPFTCEDVRVVSADGTETFTPDIKPAVVTASVDAINRTVGVKLSPETQIELLHKMQLTATFDASSNELRVSVPPTRHDVLQACDIAEDVAIAYGYNNIPRTVAKTNTVGKQQPMNKMSDLLRGEVAQAGFNEILTFGLCSHAEAFSKLRREDDGQTAVVLSNPKTADFEICRPALLPGMLKTMGNAQKMPKPIKLFEITDVVLKDPTTDVGACNRRHLIAMYGGNTSGFEVVHGLLDHIMTLNGIPMGDKDGYALKEAKDGAFFDGRCAHVMLRGEAVGVTGMLHPEALEAFDIPFPCSCVEIRMDKITGIKG</sequence>
<dbReference type="FunFam" id="3.30.56.10:FF:000005">
    <property type="entry name" value="Phenylalanine--tRNA ligase beta subunit"/>
    <property type="match status" value="1"/>
</dbReference>
<comment type="similarity">
    <text evidence="3">Belongs to the phenylalanyl-tRNA synthetase beta subunit family. Type 2 subfamily.</text>
</comment>
<keyword evidence="8" id="KW-0479">Metal-binding</keyword>
<keyword evidence="9" id="KW-0547">Nucleotide-binding</keyword>
<dbReference type="InterPro" id="IPR045864">
    <property type="entry name" value="aa-tRNA-synth_II/BPL/LPL"/>
</dbReference>
<evidence type="ECO:0000256" key="3">
    <source>
        <dbReference type="ARBA" id="ARBA00007438"/>
    </source>
</evidence>